<evidence type="ECO:0000313" key="3">
    <source>
        <dbReference type="Proteomes" id="UP001362999"/>
    </source>
</evidence>
<feature type="compositionally biased region" description="Polar residues" evidence="1">
    <location>
        <begin position="1"/>
        <end position="17"/>
    </location>
</feature>
<proteinExistence type="predicted"/>
<name>A0AAV9ZH97_9AGAR</name>
<organism evidence="2 3">
    <name type="scientific">Favolaschia claudopus</name>
    <dbReference type="NCBI Taxonomy" id="2862362"/>
    <lineage>
        <taxon>Eukaryota</taxon>
        <taxon>Fungi</taxon>
        <taxon>Dikarya</taxon>
        <taxon>Basidiomycota</taxon>
        <taxon>Agaricomycotina</taxon>
        <taxon>Agaricomycetes</taxon>
        <taxon>Agaricomycetidae</taxon>
        <taxon>Agaricales</taxon>
        <taxon>Marasmiineae</taxon>
        <taxon>Mycenaceae</taxon>
        <taxon>Favolaschia</taxon>
    </lineage>
</organism>
<gene>
    <name evidence="2" type="ORF">R3P38DRAFT_3459207</name>
</gene>
<evidence type="ECO:0000313" key="2">
    <source>
        <dbReference type="EMBL" id="KAK6983798.1"/>
    </source>
</evidence>
<protein>
    <submittedName>
        <fullName evidence="2">Uncharacterized protein</fullName>
    </submittedName>
</protein>
<reference evidence="2 3" key="1">
    <citation type="journal article" date="2024" name="J Genomics">
        <title>Draft genome sequencing and assembly of Favolaschia claudopus CIRM-BRFM 2984 isolated from oak limbs.</title>
        <authorList>
            <person name="Navarro D."/>
            <person name="Drula E."/>
            <person name="Chaduli D."/>
            <person name="Cazenave R."/>
            <person name="Ahrendt S."/>
            <person name="Wang J."/>
            <person name="Lipzen A."/>
            <person name="Daum C."/>
            <person name="Barry K."/>
            <person name="Grigoriev I.V."/>
            <person name="Favel A."/>
            <person name="Rosso M.N."/>
            <person name="Martin F."/>
        </authorList>
    </citation>
    <scope>NUCLEOTIDE SEQUENCE [LARGE SCALE GENOMIC DNA]</scope>
    <source>
        <strain evidence="2 3">CIRM-BRFM 2984</strain>
    </source>
</reference>
<keyword evidence="3" id="KW-1185">Reference proteome</keyword>
<dbReference type="Proteomes" id="UP001362999">
    <property type="component" value="Unassembled WGS sequence"/>
</dbReference>
<comment type="caution">
    <text evidence="2">The sequence shown here is derived from an EMBL/GenBank/DDBJ whole genome shotgun (WGS) entry which is preliminary data.</text>
</comment>
<sequence>MQHGMTESGSRRPTFSCITFPDEDELRTRAEEDDEAAVSPFSNVVARRMQLREGRGKIELVVKGVDGGRCGVRRETKASSRCGRHPADTAHSNLRREDAAPQPLPTTAGVGADTPLHTSAVTASPYSVLSSDLRPLPVKTKKRPSSDNLQAILRQTGGVPTHALLGSTVSSYPALIPLPTYKSRLVEEITRRHASPSRWEITSIPLTPLPNSGNTPLAETGRRGDPARRNTLSHTTFFVRIESHPRQTANPEFRTVTRALAPREEEDKNGQHVRLVLEAENGKTSVCRCERSVGSGAADGTVGILRVCGGCHGEWAGRRRGWCLAQWR</sequence>
<feature type="region of interest" description="Disordered" evidence="1">
    <location>
        <begin position="203"/>
        <end position="229"/>
    </location>
</feature>
<dbReference type="EMBL" id="JAWWNJ010000147">
    <property type="protein sequence ID" value="KAK6983798.1"/>
    <property type="molecule type" value="Genomic_DNA"/>
</dbReference>
<evidence type="ECO:0000256" key="1">
    <source>
        <dbReference type="SAM" id="MobiDB-lite"/>
    </source>
</evidence>
<feature type="region of interest" description="Disordered" evidence="1">
    <location>
        <begin position="75"/>
        <end position="115"/>
    </location>
</feature>
<feature type="region of interest" description="Disordered" evidence="1">
    <location>
        <begin position="1"/>
        <end position="20"/>
    </location>
</feature>
<accession>A0AAV9ZH97</accession>
<dbReference type="AlphaFoldDB" id="A0AAV9ZH97"/>